<keyword evidence="6" id="KW-1185">Reference proteome</keyword>
<dbReference type="OMA" id="NFDKTHL"/>
<dbReference type="Gene3D" id="3.40.1390.30">
    <property type="entry name" value="NIF3 (NGG1p interacting factor 3)-like"/>
    <property type="match status" value="2"/>
</dbReference>
<comment type="similarity">
    <text evidence="1 3">Belongs to the GTP cyclohydrolase I type 2/NIF3 family.</text>
</comment>
<dbReference type="FunCoup" id="A0A0D2WU71">
    <property type="interactions" value="459"/>
</dbReference>
<dbReference type="PhylomeDB" id="A0A0D2WU71"/>
<accession>A0A0D2WU71</accession>
<evidence type="ECO:0000256" key="3">
    <source>
        <dbReference type="PIRNR" id="PIRNR037490"/>
    </source>
</evidence>
<feature type="binding site" evidence="4">
    <location>
        <position position="339"/>
    </location>
    <ligand>
        <name>a divalent metal cation</name>
        <dbReference type="ChEBI" id="CHEBI:60240"/>
        <label>1</label>
    </ligand>
</feature>
<dbReference type="SUPFAM" id="SSF102705">
    <property type="entry name" value="NIF3 (NGG1p interacting factor 3)-like"/>
    <property type="match status" value="1"/>
</dbReference>
<evidence type="ECO:0000313" key="5">
    <source>
        <dbReference type="EMBL" id="KJE95413.1"/>
    </source>
</evidence>
<evidence type="ECO:0000256" key="2">
    <source>
        <dbReference type="ARBA" id="ARBA00019069"/>
    </source>
</evidence>
<gene>
    <name evidence="5" type="ORF">CAOG_005867</name>
</gene>
<dbReference type="EMBL" id="KE346369">
    <property type="protein sequence ID" value="KJE95413.1"/>
    <property type="molecule type" value="Genomic_DNA"/>
</dbReference>
<dbReference type="STRING" id="595528.A0A0D2WU71"/>
<dbReference type="FunFam" id="3.40.1390.30:FF:000001">
    <property type="entry name" value="GTP cyclohydrolase 1 type 2"/>
    <property type="match status" value="1"/>
</dbReference>
<name>A0A0D2WU71_CAPO3</name>
<evidence type="ECO:0000313" key="6">
    <source>
        <dbReference type="Proteomes" id="UP000008743"/>
    </source>
</evidence>
<dbReference type="InterPro" id="IPR002678">
    <property type="entry name" value="DUF34/NIF3"/>
</dbReference>
<keyword evidence="4" id="KW-0479">Metal-binding</keyword>
<evidence type="ECO:0000256" key="4">
    <source>
        <dbReference type="PIRSR" id="PIRSR602678-1"/>
    </source>
</evidence>
<dbReference type="Pfam" id="PF01784">
    <property type="entry name" value="DUF34_NIF3"/>
    <property type="match status" value="1"/>
</dbReference>
<dbReference type="GO" id="GO:0005739">
    <property type="term" value="C:mitochondrion"/>
    <property type="evidence" value="ECO:0007669"/>
    <property type="project" value="TreeGrafter"/>
</dbReference>
<dbReference type="PANTHER" id="PTHR13799:SF13">
    <property type="entry name" value="NIF3-LIKE PROTEIN 1"/>
    <property type="match status" value="1"/>
</dbReference>
<organism evidence="5 6">
    <name type="scientific">Capsaspora owczarzaki (strain ATCC 30864)</name>
    <dbReference type="NCBI Taxonomy" id="595528"/>
    <lineage>
        <taxon>Eukaryota</taxon>
        <taxon>Filasterea</taxon>
        <taxon>Capsaspora</taxon>
    </lineage>
</organism>
<dbReference type="PIRSF" id="PIRSF037490">
    <property type="entry name" value="UCP037490_NIF3_euk"/>
    <property type="match status" value="1"/>
</dbReference>
<dbReference type="AlphaFoldDB" id="A0A0D2WU71"/>
<sequence>MELSKVLQTLKTFAPLRLAESWDNVGLLVEPVTKRRPIDKILLTIDLTERVVDEAAQHSIPLIIAYHPPIFAALKKLTAGATKERIAVKAIEHGIAIYSPHTSYDSVQGGINDWLASGLGEASAISVLQPHTFHHDGDSQTSSGTHRASVYGLAGQLAELRTAIASILGSESSFATFSSNDSASRSKLEFKCQQSHLGSLAALLAKHAGNGVTWETHSLEKLPQPGTGQGRLVTLAQPTPLPQLLTKIKAHLQVEHVRIALPSAAVPAAQVPPKTQAAALEHAKNVLVQKIALCAGSGSSVMRGVRADVYLTGEMGHHDVLDAVSSGAAVVLCEHTNTERGYLAKLRESLAELFGTAGVQVTVSQQDADPLVIV</sequence>
<dbReference type="RefSeq" id="XP_004345457.1">
    <property type="nucleotide sequence ID" value="XM_004345407.2"/>
</dbReference>
<dbReference type="GO" id="GO:0046872">
    <property type="term" value="F:metal ion binding"/>
    <property type="evidence" value="ECO:0007669"/>
    <property type="project" value="UniProtKB-KW"/>
</dbReference>
<dbReference type="eggNOG" id="KOG4131">
    <property type="taxonomic scope" value="Eukaryota"/>
</dbReference>
<proteinExistence type="inferred from homology"/>
<dbReference type="InterPro" id="IPR017222">
    <property type="entry name" value="DUF34/NIF3_animal"/>
</dbReference>
<dbReference type="NCBIfam" id="TIGR00486">
    <property type="entry name" value="YbgI_SA1388"/>
    <property type="match status" value="1"/>
</dbReference>
<dbReference type="PANTHER" id="PTHR13799">
    <property type="entry name" value="NGG1 INTERACTING FACTOR 3"/>
    <property type="match status" value="1"/>
</dbReference>
<feature type="binding site" evidence="4">
    <location>
        <position position="67"/>
    </location>
    <ligand>
        <name>a divalent metal cation</name>
        <dbReference type="ChEBI" id="CHEBI:60240"/>
        <label>1</label>
    </ligand>
</feature>
<reference evidence="6" key="1">
    <citation type="submission" date="2011-02" db="EMBL/GenBank/DDBJ databases">
        <title>The Genome Sequence of Capsaspora owczarzaki ATCC 30864.</title>
        <authorList>
            <person name="Russ C."/>
            <person name="Cuomo C."/>
            <person name="Burger G."/>
            <person name="Gray M.W."/>
            <person name="Holland P.W.H."/>
            <person name="King N."/>
            <person name="Lang F.B.F."/>
            <person name="Roger A.J."/>
            <person name="Ruiz-Trillo I."/>
            <person name="Young S.K."/>
            <person name="Zeng Q."/>
            <person name="Gargeya S."/>
            <person name="Alvarado L."/>
            <person name="Berlin A."/>
            <person name="Chapman S.B."/>
            <person name="Chen Z."/>
            <person name="Freedman E."/>
            <person name="Gellesch M."/>
            <person name="Goldberg J."/>
            <person name="Griggs A."/>
            <person name="Gujja S."/>
            <person name="Heilman E."/>
            <person name="Heiman D."/>
            <person name="Howarth C."/>
            <person name="Mehta T."/>
            <person name="Neiman D."/>
            <person name="Pearson M."/>
            <person name="Roberts A."/>
            <person name="Saif S."/>
            <person name="Shea T."/>
            <person name="Shenoy N."/>
            <person name="Sisk P."/>
            <person name="Stolte C."/>
            <person name="Sykes S."/>
            <person name="White J."/>
            <person name="Yandava C."/>
            <person name="Haas B."/>
            <person name="Nusbaum C."/>
            <person name="Birren B."/>
        </authorList>
    </citation>
    <scope>NUCLEOTIDE SEQUENCE</scope>
    <source>
        <strain evidence="6">ATCC 30864</strain>
    </source>
</reference>
<dbReference type="InterPro" id="IPR036069">
    <property type="entry name" value="DUF34/NIF3_sf"/>
</dbReference>
<dbReference type="InParanoid" id="A0A0D2WU71"/>
<feature type="binding site" evidence="4">
    <location>
        <position position="335"/>
    </location>
    <ligand>
        <name>a divalent metal cation</name>
        <dbReference type="ChEBI" id="CHEBI:60240"/>
        <label>1</label>
    </ligand>
</feature>
<dbReference type="OrthoDB" id="3345469at2759"/>
<evidence type="ECO:0000256" key="1">
    <source>
        <dbReference type="ARBA" id="ARBA00006964"/>
    </source>
</evidence>
<feature type="binding site" evidence="4">
    <location>
        <position position="105"/>
    </location>
    <ligand>
        <name>a divalent metal cation</name>
        <dbReference type="ChEBI" id="CHEBI:60240"/>
        <label>1</label>
    </ligand>
</feature>
<protein>
    <recommendedName>
        <fullName evidence="2 3">NIF3-like protein 1</fullName>
    </recommendedName>
</protein>
<dbReference type="Proteomes" id="UP000008743">
    <property type="component" value="Unassembled WGS sequence"/>
</dbReference>